<evidence type="ECO:0000256" key="7">
    <source>
        <dbReference type="ARBA" id="ARBA00023196"/>
    </source>
</evidence>
<feature type="domain" description="ATP synthase F1 complex delta/epsilon subunit N-terminal" evidence="12">
    <location>
        <begin position="3"/>
        <end position="80"/>
    </location>
</feature>
<dbReference type="InterPro" id="IPR020546">
    <property type="entry name" value="ATP_synth_F1_dsu/esu_N"/>
</dbReference>
<comment type="similarity">
    <text evidence="2 9 10">Belongs to the ATPase epsilon chain family.</text>
</comment>
<dbReference type="SUPFAM" id="SSF51344">
    <property type="entry name" value="Epsilon subunit of F1F0-ATP synthase N-terminal domain"/>
    <property type="match status" value="1"/>
</dbReference>
<dbReference type="EMBL" id="MG755794">
    <property type="protein sequence ID" value="AWT38524.1"/>
    <property type="molecule type" value="Genomic_DNA"/>
</dbReference>
<accession>A0A2U9NN60</accession>
<dbReference type="CDD" id="cd12152">
    <property type="entry name" value="F1-ATPase_delta"/>
    <property type="match status" value="1"/>
</dbReference>
<geneLocation type="chloroplast" evidence="13"/>
<evidence type="ECO:0000256" key="9">
    <source>
        <dbReference type="HAMAP-Rule" id="MF_00530"/>
    </source>
</evidence>
<dbReference type="InterPro" id="IPR036771">
    <property type="entry name" value="ATPsynth_dsu/esu_N"/>
</dbReference>
<dbReference type="GO" id="GO:0045259">
    <property type="term" value="C:proton-transporting ATP synthase complex"/>
    <property type="evidence" value="ECO:0007669"/>
    <property type="project" value="UniProtKB-KW"/>
</dbReference>
<dbReference type="PANTHER" id="PTHR13822">
    <property type="entry name" value="ATP SYNTHASE DELTA/EPSILON CHAIN"/>
    <property type="match status" value="1"/>
</dbReference>
<protein>
    <recommendedName>
        <fullName evidence="9 10">ATP synthase epsilon chain, chloroplastic</fullName>
    </recommendedName>
    <alternativeName>
        <fullName evidence="9">ATP synthase F1 sector epsilon subunit</fullName>
    </alternativeName>
    <alternativeName>
        <fullName evidence="9">F-ATPase epsilon subunit</fullName>
    </alternativeName>
</protein>
<evidence type="ECO:0000256" key="3">
    <source>
        <dbReference type="ARBA" id="ARBA00022448"/>
    </source>
</evidence>
<gene>
    <name evidence="9 13" type="primary">atpE</name>
</gene>
<dbReference type="GO" id="GO:0046933">
    <property type="term" value="F:proton-transporting ATP synthase activity, rotational mechanism"/>
    <property type="evidence" value="ECO:0007669"/>
    <property type="project" value="UniProtKB-UniRule"/>
</dbReference>
<keyword evidence="4 9" id="KW-0406">Ion transport</keyword>
<keyword evidence="8 9" id="KW-0066">ATP synthesis</keyword>
<dbReference type="GO" id="GO:0009535">
    <property type="term" value="C:chloroplast thylakoid membrane"/>
    <property type="evidence" value="ECO:0007669"/>
    <property type="project" value="UniProtKB-SubCell"/>
</dbReference>
<evidence type="ECO:0000313" key="13">
    <source>
        <dbReference type="EMBL" id="AWT38524.1"/>
    </source>
</evidence>
<reference evidence="13" key="1">
    <citation type="journal article" date="2018" name="Adv. Bot. Res.">
        <title>Evolution of the Plastid Genomes in Diatoms.</title>
        <authorList>
            <person name="Yu M."/>
            <person name="Ashworth M.P."/>
            <person name="Hajrah N.H."/>
            <person name="Khiyami M.A."/>
            <person name="Sabir M.J."/>
            <person name="Alhebshi A.M."/>
            <person name="Al-Malki A.L."/>
            <person name="Sabir J.S.M."/>
            <person name="Theriot E.C."/>
            <person name="Jansen R.K."/>
        </authorList>
    </citation>
    <scope>NUCLEOTIDE SEQUENCE</scope>
</reference>
<sequence>MVMNIRVLTPNRVICSTTADEVILPGLTGLVGILDGHAALITALDTGLLRIKLNEKWTPIILCGGLAEVDRNRVTVLVNDVEELVAVELNEATKELEKATLAVENAESSKARLDASIELKKAIARLEGMNYLS</sequence>
<comment type="subcellular location">
    <subcellularLocation>
        <location evidence="1">Membrane</location>
        <topology evidence="1">Peripheral membrane protein</topology>
    </subcellularLocation>
    <subcellularLocation>
        <location evidence="9">Plastid</location>
        <location evidence="9">Chloroplast thylakoid membrane</location>
        <topology evidence="9">Peripheral membrane protein</topology>
    </subcellularLocation>
</comment>
<keyword evidence="3 9" id="KW-0813">Transport</keyword>
<evidence type="ECO:0000256" key="5">
    <source>
        <dbReference type="ARBA" id="ARBA00023078"/>
    </source>
</evidence>
<keyword evidence="6 9" id="KW-0472">Membrane</keyword>
<proteinExistence type="inferred from homology"/>
<evidence type="ECO:0000256" key="6">
    <source>
        <dbReference type="ARBA" id="ARBA00023136"/>
    </source>
</evidence>
<dbReference type="GO" id="GO:0005524">
    <property type="term" value="F:ATP binding"/>
    <property type="evidence" value="ECO:0007669"/>
    <property type="project" value="UniProtKB-UniRule"/>
</dbReference>
<evidence type="ECO:0000256" key="4">
    <source>
        <dbReference type="ARBA" id="ARBA00023065"/>
    </source>
</evidence>
<evidence type="ECO:0000259" key="12">
    <source>
        <dbReference type="Pfam" id="PF02823"/>
    </source>
</evidence>
<organism evidence="13">
    <name type="scientific">Plagiogrammopsis vanheurckii</name>
    <dbReference type="NCBI Taxonomy" id="1234821"/>
    <lineage>
        <taxon>Eukaryota</taxon>
        <taxon>Sar</taxon>
        <taxon>Stramenopiles</taxon>
        <taxon>Ochrophyta</taxon>
        <taxon>Bacillariophyta</taxon>
        <taxon>Mediophyceae</taxon>
        <taxon>Cymatosirophycidae</taxon>
        <taxon>Cymatosirales</taxon>
        <taxon>Cymatosiraceae</taxon>
        <taxon>Plagiogrammopsis</taxon>
    </lineage>
</organism>
<dbReference type="RefSeq" id="YP_009496084.1">
    <property type="nucleotide sequence ID" value="NC_037997.1"/>
</dbReference>
<dbReference type="GeneID" id="36958332"/>
<keyword evidence="10 13" id="KW-0934">Plastid</keyword>
<keyword evidence="5 9" id="KW-0793">Thylakoid</keyword>
<evidence type="ECO:0000256" key="11">
    <source>
        <dbReference type="SAM" id="Coils"/>
    </source>
</evidence>
<dbReference type="PANTHER" id="PTHR13822:SF10">
    <property type="entry name" value="ATP SYNTHASE EPSILON CHAIN, CHLOROPLASTIC"/>
    <property type="match status" value="1"/>
</dbReference>
<evidence type="ECO:0000256" key="8">
    <source>
        <dbReference type="ARBA" id="ARBA00023310"/>
    </source>
</evidence>
<keyword evidence="11" id="KW-0175">Coiled coil</keyword>
<dbReference type="Gene3D" id="2.60.15.10">
    <property type="entry name" value="F0F1 ATP synthase delta/epsilon subunit, N-terminal"/>
    <property type="match status" value="1"/>
</dbReference>
<comment type="function">
    <text evidence="9 10">Produces ATP from ADP in the presence of a proton gradient across the membrane.</text>
</comment>
<dbReference type="AlphaFoldDB" id="A0A2U9NN60"/>
<keyword evidence="7 9" id="KW-0139">CF(1)</keyword>
<keyword evidence="9 10" id="KW-0375">Hydrogen ion transport</keyword>
<keyword evidence="13" id="KW-0150">Chloroplast</keyword>
<dbReference type="InterPro" id="IPR001469">
    <property type="entry name" value="ATP_synth_F1_dsu/esu"/>
</dbReference>
<evidence type="ECO:0000256" key="10">
    <source>
        <dbReference type="RuleBase" id="RU003655"/>
    </source>
</evidence>
<evidence type="ECO:0000256" key="2">
    <source>
        <dbReference type="ARBA" id="ARBA00005712"/>
    </source>
</evidence>
<dbReference type="Pfam" id="PF02823">
    <property type="entry name" value="ATP-synt_DE_N"/>
    <property type="match status" value="1"/>
</dbReference>
<evidence type="ECO:0000256" key="1">
    <source>
        <dbReference type="ARBA" id="ARBA00004170"/>
    </source>
</evidence>
<name>A0A2U9NN60_9STRA</name>
<dbReference type="HAMAP" id="MF_00530">
    <property type="entry name" value="ATP_synth_epsil_bac"/>
    <property type="match status" value="1"/>
</dbReference>
<comment type="subunit">
    <text evidence="9 10">F-type ATPases have 2 components, CF(1) - the catalytic core - and CF(0) - the membrane proton channel. CF(1) has five subunits: alpha(3), beta(3), gamma(1), delta(1), epsilon(1). CF(0) has three main subunits: a, b and c.</text>
</comment>
<feature type="coiled-coil region" evidence="11">
    <location>
        <begin position="89"/>
        <end position="116"/>
    </location>
</feature>
<dbReference type="NCBIfam" id="TIGR01216">
    <property type="entry name" value="ATP_synt_epsi"/>
    <property type="match status" value="1"/>
</dbReference>